<accession>A0ACA9PJ65</accession>
<reference evidence="1" key="1">
    <citation type="submission" date="2021-06" db="EMBL/GenBank/DDBJ databases">
        <authorList>
            <person name="Kallberg Y."/>
            <person name="Tangrot J."/>
            <person name="Rosling A."/>
        </authorList>
    </citation>
    <scope>NUCLEOTIDE SEQUENCE</scope>
    <source>
        <strain evidence="1">IL203A</strain>
    </source>
</reference>
<evidence type="ECO:0000313" key="2">
    <source>
        <dbReference type="Proteomes" id="UP000789702"/>
    </source>
</evidence>
<dbReference type="Proteomes" id="UP000789702">
    <property type="component" value="Unassembled WGS sequence"/>
</dbReference>
<organism evidence="1 2">
    <name type="scientific">Dentiscutata heterogama</name>
    <dbReference type="NCBI Taxonomy" id="1316150"/>
    <lineage>
        <taxon>Eukaryota</taxon>
        <taxon>Fungi</taxon>
        <taxon>Fungi incertae sedis</taxon>
        <taxon>Mucoromycota</taxon>
        <taxon>Glomeromycotina</taxon>
        <taxon>Glomeromycetes</taxon>
        <taxon>Diversisporales</taxon>
        <taxon>Gigasporaceae</taxon>
        <taxon>Dentiscutata</taxon>
    </lineage>
</organism>
<dbReference type="EMBL" id="CAJVPU010027346">
    <property type="protein sequence ID" value="CAG8703349.1"/>
    <property type="molecule type" value="Genomic_DNA"/>
</dbReference>
<gene>
    <name evidence="1" type="ORF">DHETER_LOCUS11872</name>
</gene>
<proteinExistence type="predicted"/>
<feature type="non-terminal residue" evidence="1">
    <location>
        <position position="1"/>
    </location>
</feature>
<protein>
    <submittedName>
        <fullName evidence="1">15029_t:CDS:1</fullName>
    </submittedName>
</protein>
<keyword evidence="2" id="KW-1185">Reference proteome</keyword>
<sequence>DELIALKPGDKKWYLLPVEDEKSYGHIIAPDVNGFLNTDISSSKYLLKNIIKIPQLSRQEYWCNFVIPYLESQPSNVLKIVITKLFERLMQLLSGDSNLKNTLEKTAFVPSVSIQSQPNDTVEYQLKRPIELYDPDNWKISELFFENEIVFPLKNIPDYKHLILPSLRLLGMKQFLSSDDIIQRLNIMSEHKELADMREIVHKISMKLVQYIDDNFDKLVGKHQSRSNNAPTNNSKLQQLYTLLINTEWLPTVDYTGKNLFSKPNDCRDKVYKNIVGLIIPILEYRIKNKLFSTLLWNSYPPVDIVLKQLKACSSISRTQLYNHRQKPDKICDSIYKYMMEAFRNKDQQSRMEMEKFKRELLSTDANWIFCNDKFYPSTRVVFELDDSLISNTSVIIQLPQKYKQYNELFFEMGVRQKIGIPDLINIIKEFRNSADMEGRILTQDEINKIIGLIEQIAKKRMDTENNGDDNILNGLLIPNTECQLVEFYEIQYDDMGSRLNDEKKKEFSIVHPQISSATARMLGMQMLTGKLIDEGDDLDNYGVDYEQEEPLAIRIRNILNDYPVNVLFKEYLQ</sequence>
<feature type="non-terminal residue" evidence="1">
    <location>
        <position position="574"/>
    </location>
</feature>
<comment type="caution">
    <text evidence="1">The sequence shown here is derived from an EMBL/GenBank/DDBJ whole genome shotgun (WGS) entry which is preliminary data.</text>
</comment>
<name>A0ACA9PJ65_9GLOM</name>
<evidence type="ECO:0000313" key="1">
    <source>
        <dbReference type="EMBL" id="CAG8703349.1"/>
    </source>
</evidence>